<comment type="caution">
    <text evidence="1">The sequence shown here is derived from an EMBL/GenBank/DDBJ whole genome shotgun (WGS) entry which is preliminary data.</text>
</comment>
<evidence type="ECO:0000313" key="1">
    <source>
        <dbReference type="EMBL" id="OCG74576.1"/>
    </source>
</evidence>
<dbReference type="SMART" id="SM00530">
    <property type="entry name" value="HTH_XRE"/>
    <property type="match status" value="1"/>
</dbReference>
<dbReference type="PANTHER" id="PTHR46797:SF1">
    <property type="entry name" value="METHYLPHOSPHONATE SYNTHASE"/>
    <property type="match status" value="1"/>
</dbReference>
<dbReference type="Gene3D" id="1.10.260.40">
    <property type="entry name" value="lambda repressor-like DNA-binding domains"/>
    <property type="match status" value="1"/>
</dbReference>
<dbReference type="PANTHER" id="PTHR46797">
    <property type="entry name" value="HTH-TYPE TRANSCRIPTIONAL REGULATOR"/>
    <property type="match status" value="1"/>
</dbReference>
<dbReference type="InterPro" id="IPR050807">
    <property type="entry name" value="TransReg_Diox_bact_type"/>
</dbReference>
<dbReference type="RefSeq" id="WP_067024418.1">
    <property type="nucleotide sequence ID" value="NZ_CP038256.1"/>
</dbReference>
<dbReference type="GO" id="GO:0003677">
    <property type="term" value="F:DNA binding"/>
    <property type="evidence" value="ECO:0007669"/>
    <property type="project" value="InterPro"/>
</dbReference>
<dbReference type="Pfam" id="PF01381">
    <property type="entry name" value="HTH_3"/>
    <property type="match status" value="1"/>
</dbReference>
<dbReference type="InterPro" id="IPR010982">
    <property type="entry name" value="Lambda_DNA-bd_dom_sf"/>
</dbReference>
<dbReference type="InterPro" id="IPR001387">
    <property type="entry name" value="Cro/C1-type_HTH"/>
</dbReference>
<reference evidence="1 2" key="1">
    <citation type="submission" date="2016-05" db="EMBL/GenBank/DDBJ databases">
        <authorList>
            <person name="Lavstsen T."/>
            <person name="Jespersen J.S."/>
        </authorList>
    </citation>
    <scope>NUCLEOTIDE SEQUENCE [LARGE SCALE GENOMIC DNA]</scope>
    <source>
        <strain evidence="1 2">YLB-01</strain>
    </source>
</reference>
<proteinExistence type="predicted"/>
<dbReference type="GO" id="GO:0005829">
    <property type="term" value="C:cytosol"/>
    <property type="evidence" value="ECO:0007669"/>
    <property type="project" value="TreeGrafter"/>
</dbReference>
<evidence type="ECO:0000313" key="2">
    <source>
        <dbReference type="Proteomes" id="UP000093355"/>
    </source>
</evidence>
<keyword evidence="2" id="KW-1185">Reference proteome</keyword>
<gene>
    <name evidence="1" type="ORF">A7J15_03290</name>
</gene>
<dbReference type="Proteomes" id="UP000093355">
    <property type="component" value="Unassembled WGS sequence"/>
</dbReference>
<organism evidence="1 2">
    <name type="scientific">Microbacterium sediminis</name>
    <dbReference type="NCBI Taxonomy" id="904291"/>
    <lineage>
        <taxon>Bacteria</taxon>
        <taxon>Bacillati</taxon>
        <taxon>Actinomycetota</taxon>
        <taxon>Actinomycetes</taxon>
        <taxon>Micrococcales</taxon>
        <taxon>Microbacteriaceae</taxon>
        <taxon>Microbacterium</taxon>
    </lineage>
</organism>
<dbReference type="CDD" id="cd00093">
    <property type="entry name" value="HTH_XRE"/>
    <property type="match status" value="1"/>
</dbReference>
<dbReference type="AlphaFoldDB" id="A0A1B9ND99"/>
<dbReference type="GO" id="GO:0003700">
    <property type="term" value="F:DNA-binding transcription factor activity"/>
    <property type="evidence" value="ECO:0007669"/>
    <property type="project" value="TreeGrafter"/>
</dbReference>
<dbReference type="SUPFAM" id="SSF47413">
    <property type="entry name" value="lambda repressor-like DNA-binding domains"/>
    <property type="match status" value="1"/>
</dbReference>
<accession>A0A1B9ND99</accession>
<dbReference type="OrthoDB" id="3188736at2"/>
<sequence length="114" mass="12223">MAELIPLPDPALRRARRIDPLWRHLVGEHLRRRRHERGETLADVAERAGVSVQYLSEIERGLKEPSSEILSAVVGALDASLLELTSGIAEDLRATAAAPAPARSAGPAAYALAA</sequence>
<dbReference type="STRING" id="904291.A7J15_03290"/>
<dbReference type="EMBL" id="LXMD01000021">
    <property type="protein sequence ID" value="OCG74576.1"/>
    <property type="molecule type" value="Genomic_DNA"/>
</dbReference>
<name>A0A1B9ND99_9MICO</name>
<dbReference type="PROSITE" id="PS50943">
    <property type="entry name" value="HTH_CROC1"/>
    <property type="match status" value="1"/>
</dbReference>
<protein>
    <submittedName>
        <fullName evidence="1">Transcriptional regulator</fullName>
    </submittedName>
</protein>